<name>A0ABN6PIS9_9BURK</name>
<dbReference type="PANTHER" id="PTHR30189:SF1">
    <property type="entry name" value="LPS-ASSEMBLY PROTEIN LPTD"/>
    <property type="match status" value="1"/>
</dbReference>
<dbReference type="InterPro" id="IPR020889">
    <property type="entry name" value="LipoPS_assembly_LptD"/>
</dbReference>
<feature type="domain" description="LPS-assembly protein LptD central" evidence="4">
    <location>
        <begin position="217"/>
        <end position="295"/>
    </location>
</feature>
<dbReference type="InterPro" id="IPR007543">
    <property type="entry name" value="LptD_C"/>
</dbReference>
<feature type="region of interest" description="Disordered" evidence="2">
    <location>
        <begin position="811"/>
        <end position="831"/>
    </location>
</feature>
<comment type="caution">
    <text evidence="1">Lacks conserved residue(s) required for the propagation of feature annotation.</text>
</comment>
<comment type="function">
    <text evidence="1">Together with LptE, is involved in the assembly of lipopolysaccharide (LPS) at the surface of the outer membrane.</text>
</comment>
<evidence type="ECO:0000259" key="4">
    <source>
        <dbReference type="Pfam" id="PF19838"/>
    </source>
</evidence>
<dbReference type="InterPro" id="IPR050218">
    <property type="entry name" value="LptD"/>
</dbReference>
<keyword evidence="1" id="KW-0998">Cell outer membrane</keyword>
<evidence type="ECO:0000259" key="3">
    <source>
        <dbReference type="Pfam" id="PF04453"/>
    </source>
</evidence>
<dbReference type="InterPro" id="IPR045659">
    <property type="entry name" value="LptD_2"/>
</dbReference>
<dbReference type="HAMAP" id="MF_01411">
    <property type="entry name" value="LPS_assembly_LptD"/>
    <property type="match status" value="1"/>
</dbReference>
<evidence type="ECO:0000256" key="2">
    <source>
        <dbReference type="SAM" id="MobiDB-lite"/>
    </source>
</evidence>
<comment type="subunit">
    <text evidence="1">Component of the lipopolysaccharide transport and assembly complex. Interacts with LptE and LptA.</text>
</comment>
<dbReference type="Proteomes" id="UP001057498">
    <property type="component" value="Chromosome"/>
</dbReference>
<comment type="similarity">
    <text evidence="1">Belongs to the LptD family.</text>
</comment>
<keyword evidence="1" id="KW-0472">Membrane</keyword>
<protein>
    <recommendedName>
        <fullName evidence="1">LPS-assembly protein LptD</fullName>
    </recommendedName>
</protein>
<evidence type="ECO:0000256" key="1">
    <source>
        <dbReference type="HAMAP-Rule" id="MF_01411"/>
    </source>
</evidence>
<comment type="subcellular location">
    <subcellularLocation>
        <location evidence="1">Cell outer membrane</location>
    </subcellularLocation>
</comment>
<keyword evidence="1" id="KW-0732">Signal</keyword>
<accession>A0ABN6PIS9</accession>
<gene>
    <name evidence="1 5" type="primary">lptD</name>
    <name evidence="5" type="ORF">CATMQ487_08890</name>
</gene>
<sequence precursor="true">MRPLVSALLVALAGPAFAATNLATDPATDAATVAAASKAAARRQPPLSCRPANWRAPAEGLRLAPRSAADATLLSFEADRLEGSIGSQLRATGRVQLQRGEMALQADELEYGLANDRLRARGDVQLLRGEDRFAGAELDIDTERVTGHVLKPRYHFALTDAGGRAERIDFLGPNRLEVSGSSYSSCKVGDDETPPWVLTARRIRLDFNTNEGLAEGAVLRFQDVPILALPVLSFPVTEDRKSGWLPPSIDLSTTNGLVVAVPYYWNIAPNYDATLTPTISLKRGAGLDSEFRYLQPRLSGETALAWLPQDQLAGRDRWAARWDHRGQLGSDVDIDGHLLRVSDDAYWNDGLRGASNLTPRLLGSQARAQQRRSLRLGVIGPVDQWLYASAQTWQVLQSSDSSGTITAPYRRMPQVGARWAGLGSELEWSLQAEANRFEHEDPTLTKGSRAHLLGTLAWHLGDGGWQLTPRLRFNAAAYDMDQALSDGRRRASRFIPTVSLDSSWTFDRPLTLFGRALTQTLEPRLLYVQTPWREQSALPNFDSAALDFNATTVFHDAAFSGVDRVADTQGVTAGLTTRFIDAGSGVELGRLGLAQRYLLRDQRITGDGVPLTQRFSDVLLLGSTSAIARWSLGSTVQYNPEISRVTRSTGTVTYSPGPFRTVHASYSFQRDASEQYALGWQWPVLGRGAPLSLPAGAAAQANTALRAAGGSSGSSGSGGSGGSCEGTLYTVGRIDYSKRERRVSGALAGFEYDAGCWIGRVVAERRSTGASAATSRLMLQLELVGLSRLALGSNPLSALKDNIPGYRLLRERGSASGSSSTSVGDGGSAEP</sequence>
<dbReference type="Pfam" id="PF04453">
    <property type="entry name" value="LptD"/>
    <property type="match status" value="1"/>
</dbReference>
<dbReference type="Pfam" id="PF19838">
    <property type="entry name" value="LptD_2"/>
    <property type="match status" value="1"/>
</dbReference>
<proteinExistence type="inferred from homology"/>
<feature type="compositionally biased region" description="Low complexity" evidence="2">
    <location>
        <begin position="814"/>
        <end position="823"/>
    </location>
</feature>
<dbReference type="EMBL" id="AP025730">
    <property type="protein sequence ID" value="BDI03919.1"/>
    <property type="molecule type" value="Genomic_DNA"/>
</dbReference>
<feature type="domain" description="LptD C-terminal" evidence="3">
    <location>
        <begin position="315"/>
        <end position="675"/>
    </location>
</feature>
<keyword evidence="6" id="KW-1185">Reference proteome</keyword>
<evidence type="ECO:0000313" key="6">
    <source>
        <dbReference type="Proteomes" id="UP001057498"/>
    </source>
</evidence>
<evidence type="ECO:0000313" key="5">
    <source>
        <dbReference type="EMBL" id="BDI03919.1"/>
    </source>
</evidence>
<feature type="signal peptide" evidence="1">
    <location>
        <begin position="1"/>
        <end position="18"/>
    </location>
</feature>
<reference evidence="5" key="1">
    <citation type="submission" date="2022-04" db="EMBL/GenBank/DDBJ databases">
        <title>Whole genome sequence of Sphaerotilus sp. FB-5.</title>
        <authorList>
            <person name="Takeda M."/>
            <person name="Narihara S."/>
            <person name="Akimoto M."/>
            <person name="Akimoto R."/>
            <person name="Nishiyashiki S."/>
            <person name="Murakami T."/>
        </authorList>
    </citation>
    <scope>NUCLEOTIDE SEQUENCE</scope>
    <source>
        <strain evidence="5">FB-5</strain>
    </source>
</reference>
<dbReference type="PANTHER" id="PTHR30189">
    <property type="entry name" value="LPS-ASSEMBLY PROTEIN"/>
    <property type="match status" value="1"/>
</dbReference>
<organism evidence="5 6">
    <name type="scientific">Sphaerotilus microaerophilus</name>
    <dbReference type="NCBI Taxonomy" id="2914710"/>
    <lineage>
        <taxon>Bacteria</taxon>
        <taxon>Pseudomonadati</taxon>
        <taxon>Pseudomonadota</taxon>
        <taxon>Betaproteobacteria</taxon>
        <taxon>Burkholderiales</taxon>
        <taxon>Sphaerotilaceae</taxon>
        <taxon>Sphaerotilus</taxon>
    </lineage>
</organism>
<feature type="chain" id="PRO_5044906908" description="LPS-assembly protein LptD" evidence="1">
    <location>
        <begin position="19"/>
        <end position="831"/>
    </location>
</feature>